<dbReference type="Proteomes" id="UP000298663">
    <property type="component" value="Unassembled WGS sequence"/>
</dbReference>
<dbReference type="SMART" id="SM00404">
    <property type="entry name" value="PTPc_motif"/>
    <property type="match status" value="1"/>
</dbReference>
<evidence type="ECO:0000259" key="1">
    <source>
        <dbReference type="PROSITE" id="PS50055"/>
    </source>
</evidence>
<dbReference type="Pfam" id="PF00102">
    <property type="entry name" value="Y_phosphatase"/>
    <property type="match status" value="1"/>
</dbReference>
<dbReference type="PANTHER" id="PTHR46163:SF5">
    <property type="entry name" value="TYROSINE-PROTEIN PHOSPHATASE"/>
    <property type="match status" value="1"/>
</dbReference>
<evidence type="ECO:0000313" key="2">
    <source>
        <dbReference type="EMBL" id="TKR58811.1"/>
    </source>
</evidence>
<dbReference type="InterPro" id="IPR029021">
    <property type="entry name" value="Prot-tyrosine_phosphatase-like"/>
</dbReference>
<dbReference type="STRING" id="34508.A0A4U5LS32"/>
<dbReference type="GO" id="GO:0004725">
    <property type="term" value="F:protein tyrosine phosphatase activity"/>
    <property type="evidence" value="ECO:0007669"/>
    <property type="project" value="InterPro"/>
</dbReference>
<dbReference type="InterPro" id="IPR003595">
    <property type="entry name" value="Tyr_Pase_cat"/>
</dbReference>
<accession>A0A4U5LS32</accession>
<dbReference type="InterPro" id="IPR000242">
    <property type="entry name" value="PTP_cat"/>
</dbReference>
<dbReference type="OrthoDB" id="10253954at2759"/>
<dbReference type="PROSITE" id="PS50055">
    <property type="entry name" value="TYR_PHOSPHATASE_PTP"/>
    <property type="match status" value="1"/>
</dbReference>
<reference evidence="2 3" key="1">
    <citation type="journal article" date="2015" name="Genome Biol.">
        <title>Comparative genomics of Steinernema reveals deeply conserved gene regulatory networks.</title>
        <authorList>
            <person name="Dillman A.R."/>
            <person name="Macchietto M."/>
            <person name="Porter C.F."/>
            <person name="Rogers A."/>
            <person name="Williams B."/>
            <person name="Antoshechkin I."/>
            <person name="Lee M.M."/>
            <person name="Goodwin Z."/>
            <person name="Lu X."/>
            <person name="Lewis E.E."/>
            <person name="Goodrich-Blair H."/>
            <person name="Stock S.P."/>
            <person name="Adams B.J."/>
            <person name="Sternberg P.W."/>
            <person name="Mortazavi A."/>
        </authorList>
    </citation>
    <scope>NUCLEOTIDE SEQUENCE [LARGE SCALE GENOMIC DNA]</scope>
    <source>
        <strain evidence="2 3">ALL</strain>
    </source>
</reference>
<dbReference type="InterPro" id="IPR052782">
    <property type="entry name" value="Oocyte-zygote_transition_reg"/>
</dbReference>
<dbReference type="AlphaFoldDB" id="A0A4U5LS32"/>
<dbReference type="Gene3D" id="3.90.190.10">
    <property type="entry name" value="Protein tyrosine phosphatase superfamily"/>
    <property type="match status" value="1"/>
</dbReference>
<reference evidence="2 3" key="2">
    <citation type="journal article" date="2019" name="G3 (Bethesda)">
        <title>Hybrid Assembly of the Genome of the Entomopathogenic Nematode Steinernema carpocapsae Identifies the X-Chromosome.</title>
        <authorList>
            <person name="Serra L."/>
            <person name="Macchietto M."/>
            <person name="Macias-Munoz A."/>
            <person name="McGill C.J."/>
            <person name="Rodriguez I.M."/>
            <person name="Rodriguez B."/>
            <person name="Murad R."/>
            <person name="Mortazavi A."/>
        </authorList>
    </citation>
    <scope>NUCLEOTIDE SEQUENCE [LARGE SCALE GENOMIC DNA]</scope>
    <source>
        <strain evidence="2 3">ALL</strain>
    </source>
</reference>
<proteinExistence type="predicted"/>
<dbReference type="SMART" id="SM00194">
    <property type="entry name" value="PTPc"/>
    <property type="match status" value="1"/>
</dbReference>
<dbReference type="EMBL" id="AZBU02000013">
    <property type="protein sequence ID" value="TKR58811.1"/>
    <property type="molecule type" value="Genomic_DNA"/>
</dbReference>
<feature type="domain" description="Tyrosine-protein phosphatase" evidence="1">
    <location>
        <begin position="31"/>
        <end position="294"/>
    </location>
</feature>
<name>A0A4U5LS32_STECR</name>
<evidence type="ECO:0000313" key="3">
    <source>
        <dbReference type="Proteomes" id="UP000298663"/>
    </source>
</evidence>
<dbReference type="CDD" id="cd00047">
    <property type="entry name" value="PTPc"/>
    <property type="match status" value="1"/>
</dbReference>
<keyword evidence="3" id="KW-1185">Reference proteome</keyword>
<dbReference type="PANTHER" id="PTHR46163">
    <property type="entry name" value="TYROSINE-PROTEIN PHOSPHATASE-RELATED"/>
    <property type="match status" value="1"/>
</dbReference>
<comment type="caution">
    <text evidence="2">The sequence shown here is derived from an EMBL/GenBank/DDBJ whole genome shotgun (WGS) entry which is preliminary data.</text>
</comment>
<organism evidence="2 3">
    <name type="scientific">Steinernema carpocapsae</name>
    <name type="common">Entomopathogenic nematode</name>
    <dbReference type="NCBI Taxonomy" id="34508"/>
    <lineage>
        <taxon>Eukaryota</taxon>
        <taxon>Metazoa</taxon>
        <taxon>Ecdysozoa</taxon>
        <taxon>Nematoda</taxon>
        <taxon>Chromadorea</taxon>
        <taxon>Rhabditida</taxon>
        <taxon>Tylenchina</taxon>
        <taxon>Panagrolaimomorpha</taxon>
        <taxon>Strongyloidoidea</taxon>
        <taxon>Steinernematidae</taxon>
        <taxon>Steinernema</taxon>
    </lineage>
</organism>
<gene>
    <name evidence="2" type="ORF">L596_030210</name>
</gene>
<dbReference type="PRINTS" id="PR00700">
    <property type="entry name" value="PRTYPHPHTASE"/>
</dbReference>
<sequence length="346" mass="39736">MGPISCAKDASNYTSFEGSVLSIVVLEKNVKNVMNYVICIDNTRVTLRDWNTDYIHANFIRGEPLLNTFICTQGPMMETVKDFWRMVIQENVGHIIMLCETVEQGREKCQQYWPREEGCVIEWPGIIIRNKTLDNTDPTVLTATLELEIGGEKSIIKHSQWRTWPDRSVPQSVLAPFRLLAAVRHKTRSTVVHCSAGVGGLEQLWRWKCACSRFSPRSRISTLSMWSKNSETSRTEETAFCANLGQFRVAFWLKINGLQSMGFRHVLRKTKGMRMHCIQTDLQLVYIYKCLVTFATQHHVVPPEMMPKMQEFDANYQRLLADRTTNEGKQTYEPLTPLKGFKDSAS</sequence>
<protein>
    <recommendedName>
        <fullName evidence="1">Tyrosine-protein phosphatase domain-containing protein</fullName>
    </recommendedName>
</protein>
<dbReference type="SUPFAM" id="SSF52799">
    <property type="entry name" value="(Phosphotyrosine protein) phosphatases II"/>
    <property type="match status" value="1"/>
</dbReference>